<protein>
    <recommendedName>
        <fullName evidence="4">Trafficking protein particle complex subunit 2-like protein</fullName>
    </recommendedName>
</protein>
<dbReference type="PANTHER" id="PTHR12403">
    <property type="entry name" value="TRAFFICKING PROTEIN PARTICLE COMPLEX SUBUNIT 2"/>
    <property type="match status" value="1"/>
</dbReference>
<evidence type="ECO:0000313" key="6">
    <source>
        <dbReference type="Proteomes" id="UP000594262"/>
    </source>
</evidence>
<dbReference type="SUPFAM" id="SSF64356">
    <property type="entry name" value="SNARE-like"/>
    <property type="match status" value="1"/>
</dbReference>
<name>A0A7M5XK48_9CNID</name>
<organism evidence="5 6">
    <name type="scientific">Clytia hemisphaerica</name>
    <dbReference type="NCBI Taxonomy" id="252671"/>
    <lineage>
        <taxon>Eukaryota</taxon>
        <taxon>Metazoa</taxon>
        <taxon>Cnidaria</taxon>
        <taxon>Hydrozoa</taxon>
        <taxon>Hydroidolina</taxon>
        <taxon>Leptothecata</taxon>
        <taxon>Obeliida</taxon>
        <taxon>Clytiidae</taxon>
        <taxon>Clytia</taxon>
    </lineage>
</organism>
<dbReference type="GO" id="GO:0006888">
    <property type="term" value="P:endoplasmic reticulum to Golgi vesicle-mediated transport"/>
    <property type="evidence" value="ECO:0007669"/>
    <property type="project" value="InterPro"/>
</dbReference>
<keyword evidence="3" id="KW-0813">Transport</keyword>
<keyword evidence="3" id="KW-0931">ER-Golgi transport</keyword>
<dbReference type="Gene3D" id="3.30.450.70">
    <property type="match status" value="1"/>
</dbReference>
<dbReference type="GO" id="GO:0048471">
    <property type="term" value="C:perinuclear region of cytoplasm"/>
    <property type="evidence" value="ECO:0007669"/>
    <property type="project" value="UniProtKB-SubCell"/>
</dbReference>
<dbReference type="CDD" id="cd14854">
    <property type="entry name" value="TRAPPC2L"/>
    <property type="match status" value="1"/>
</dbReference>
<evidence type="ECO:0000256" key="1">
    <source>
        <dbReference type="ARBA" id="ARBA00004556"/>
    </source>
</evidence>
<dbReference type="EnsemblMetazoa" id="CLYHEMT024367.1">
    <property type="protein sequence ID" value="CLYHEMP024367.1"/>
    <property type="gene ID" value="CLYHEMG024367"/>
</dbReference>
<evidence type="ECO:0000256" key="3">
    <source>
        <dbReference type="ARBA" id="ARBA00022892"/>
    </source>
</evidence>
<evidence type="ECO:0000256" key="2">
    <source>
        <dbReference type="ARBA" id="ARBA00006626"/>
    </source>
</evidence>
<sequence length="138" mass="15857">MAVSVAVVGRENEPLYIHTKNPEPTLQFHYIVHTCLDVIEEKTTSSTKNSQDPRELYLGLLYPTEDFKVYGYVTNTKIKFVIIVESMNATLRDNDIRMMFRKVHSAYVSMIGNPFYSPGDKIKSKQFQIAVDSIMKTE</sequence>
<comment type="similarity">
    <text evidence="2">Belongs to the TRAPP small subunits family. Sedlin subfamily.</text>
</comment>
<evidence type="ECO:0000256" key="4">
    <source>
        <dbReference type="ARBA" id="ARBA00024408"/>
    </source>
</evidence>
<dbReference type="AlphaFoldDB" id="A0A7M5XK48"/>
<dbReference type="Pfam" id="PF04628">
    <property type="entry name" value="Sedlin_N"/>
    <property type="match status" value="1"/>
</dbReference>
<dbReference type="Proteomes" id="UP000594262">
    <property type="component" value="Unplaced"/>
</dbReference>
<keyword evidence="6" id="KW-1185">Reference proteome</keyword>
<comment type="subcellular location">
    <subcellularLocation>
        <location evidence="1">Cytoplasm</location>
        <location evidence="1">Perinuclear region</location>
    </subcellularLocation>
</comment>
<dbReference type="InterPro" id="IPR006722">
    <property type="entry name" value="Sedlin"/>
</dbReference>
<dbReference type="InterPro" id="IPR011012">
    <property type="entry name" value="Longin-like_dom_sf"/>
</dbReference>
<dbReference type="OrthoDB" id="5853397at2759"/>
<reference evidence="5" key="1">
    <citation type="submission" date="2021-01" db="UniProtKB">
        <authorList>
            <consortium name="EnsemblMetazoa"/>
        </authorList>
    </citation>
    <scope>IDENTIFICATION</scope>
</reference>
<proteinExistence type="inferred from homology"/>
<accession>A0A7M5XK48</accession>
<dbReference type="InterPro" id="IPR044760">
    <property type="entry name" value="TRAPPC2L"/>
</dbReference>
<evidence type="ECO:0000313" key="5">
    <source>
        <dbReference type="EnsemblMetazoa" id="CLYHEMP024367.1"/>
    </source>
</evidence>